<dbReference type="PANTHER" id="PTHR24321">
    <property type="entry name" value="DEHYDROGENASES, SHORT CHAIN"/>
    <property type="match status" value="1"/>
</dbReference>
<gene>
    <name evidence="3" type="ORF">Pph01_29480</name>
</gene>
<accession>A0A8J3U4A4</accession>
<evidence type="ECO:0000256" key="1">
    <source>
        <dbReference type="ARBA" id="ARBA00006484"/>
    </source>
</evidence>
<comment type="caution">
    <text evidence="3">The sequence shown here is derived from an EMBL/GenBank/DDBJ whole genome shotgun (WGS) entry which is preliminary data.</text>
</comment>
<evidence type="ECO:0000313" key="4">
    <source>
        <dbReference type="Proteomes" id="UP000622547"/>
    </source>
</evidence>
<dbReference type="EMBL" id="BOOP01000011">
    <property type="protein sequence ID" value="GII37945.1"/>
    <property type="molecule type" value="Genomic_DNA"/>
</dbReference>
<sequence length="279" mass="28657">MHKRVVVVIGVGGMGEVIARRQGTGHLVLLADFNEATLDKVGESMRSDGYDVISQQVDVTSRESMRALAQAAGAAGQVVQVIHTAGLHATQAAAGPILEVDLFGVVIMLEEMAQVIADGGAGVVIASMAANVAVSLTPEQEAALRTAPIEELRGLPFIQPDAIPDSVTGYGIAKRANQLRVQAASSAWGERGARINSVSPGIISTAQGRRELTGELGQGIQALVDASATGRVGTPEDVANAVAFLLSPQSSFITGTDLLVDGGVVAALRSGRLALPVQP</sequence>
<proteinExistence type="inferred from homology"/>
<comment type="similarity">
    <text evidence="1">Belongs to the short-chain dehydrogenases/reductases (SDR) family.</text>
</comment>
<dbReference type="AlphaFoldDB" id="A0A8J3U4A4"/>
<dbReference type="GO" id="GO:0016491">
    <property type="term" value="F:oxidoreductase activity"/>
    <property type="evidence" value="ECO:0007669"/>
    <property type="project" value="UniProtKB-KW"/>
</dbReference>
<keyword evidence="4" id="KW-1185">Reference proteome</keyword>
<dbReference type="RefSeq" id="WP_204073621.1">
    <property type="nucleotide sequence ID" value="NZ_BAABHI010000013.1"/>
</dbReference>
<dbReference type="SUPFAM" id="SSF51735">
    <property type="entry name" value="NAD(P)-binding Rossmann-fold domains"/>
    <property type="match status" value="1"/>
</dbReference>
<dbReference type="NCBIfam" id="NF005395">
    <property type="entry name" value="PRK06940.1"/>
    <property type="match status" value="1"/>
</dbReference>
<dbReference type="PRINTS" id="PR00081">
    <property type="entry name" value="GDHRDH"/>
</dbReference>
<reference evidence="3 4" key="1">
    <citation type="submission" date="2021-01" db="EMBL/GenBank/DDBJ databases">
        <title>Whole genome shotgun sequence of Planotetraspora phitsanulokensis NBRC 104273.</title>
        <authorList>
            <person name="Komaki H."/>
            <person name="Tamura T."/>
        </authorList>
    </citation>
    <scope>NUCLEOTIDE SEQUENCE [LARGE SCALE GENOMIC DNA]</scope>
    <source>
        <strain evidence="3 4">NBRC 104273</strain>
    </source>
</reference>
<evidence type="ECO:0000313" key="3">
    <source>
        <dbReference type="EMBL" id="GII37945.1"/>
    </source>
</evidence>
<keyword evidence="2" id="KW-0560">Oxidoreductase</keyword>
<protein>
    <submittedName>
        <fullName evidence="3">Short-chain dehydrogenase/reductas</fullName>
    </submittedName>
</protein>
<dbReference type="PANTHER" id="PTHR24321:SF14">
    <property type="entry name" value="SHORT-CHAIN TYPE DEHYDROGENASE_REDUCTASE BLR2146-RELATED"/>
    <property type="match status" value="1"/>
</dbReference>
<dbReference type="InterPro" id="IPR002347">
    <property type="entry name" value="SDR_fam"/>
</dbReference>
<dbReference type="Gene3D" id="3.40.50.720">
    <property type="entry name" value="NAD(P)-binding Rossmann-like Domain"/>
    <property type="match status" value="1"/>
</dbReference>
<organism evidence="3 4">
    <name type="scientific">Planotetraspora phitsanulokensis</name>
    <dbReference type="NCBI Taxonomy" id="575192"/>
    <lineage>
        <taxon>Bacteria</taxon>
        <taxon>Bacillati</taxon>
        <taxon>Actinomycetota</taxon>
        <taxon>Actinomycetes</taxon>
        <taxon>Streptosporangiales</taxon>
        <taxon>Streptosporangiaceae</taxon>
        <taxon>Planotetraspora</taxon>
    </lineage>
</organism>
<dbReference type="Pfam" id="PF13561">
    <property type="entry name" value="adh_short_C2"/>
    <property type="match status" value="1"/>
</dbReference>
<name>A0A8J3U4A4_9ACTN</name>
<dbReference type="Proteomes" id="UP000622547">
    <property type="component" value="Unassembled WGS sequence"/>
</dbReference>
<dbReference type="Pfam" id="PF00106">
    <property type="entry name" value="adh_short"/>
    <property type="match status" value="1"/>
</dbReference>
<evidence type="ECO:0000256" key="2">
    <source>
        <dbReference type="ARBA" id="ARBA00023002"/>
    </source>
</evidence>
<dbReference type="InterPro" id="IPR036291">
    <property type="entry name" value="NAD(P)-bd_dom_sf"/>
</dbReference>